<feature type="compositionally biased region" description="Polar residues" evidence="1">
    <location>
        <begin position="517"/>
        <end position="531"/>
    </location>
</feature>
<feature type="region of interest" description="Disordered" evidence="1">
    <location>
        <begin position="216"/>
        <end position="358"/>
    </location>
</feature>
<evidence type="ECO:0000256" key="1">
    <source>
        <dbReference type="SAM" id="MobiDB-lite"/>
    </source>
</evidence>
<proteinExistence type="predicted"/>
<name>A0ABY7CV10_9BASI</name>
<sequence>MSLELGLNFPKLSTAVPTCQGTVKRKTATKPQQTATMEHDQPLEHFGLDPNLIKVTYRQQLDQSLLHHMELAHQTQGHKLREHDHSQEEQQQPVINEHHFIPEPQASRQQQASQQPQQQLILEPTISSEPLADKKEQLRTAVDKILNIETQFEAIQRSQLKIPSERANIEDEQALQPHEIVLPTNQFLFPESEQSLVFHPNQLQYIDRIRQENRNSSNHPHLVVSVGKIPPPPGTQAGRPFDDGFTCIVPPSPPPRLSIHPGTSNSAGSRPLDPSLLQSSSNLPRRRVGRPRKSEVNRNDPRSYTQSRPSDLVEDKKPVVEFAIHQDTENMRIPSGSSRLLTRATSSSEPADPESSMTRVIPVTTEPSPMSRKKEPWLSKLKITYAASLSKHSLSDLLVPYPKVGDTFKTVENFKEACLLASWPAGHDMHVRNHYKTDLWERCVFTCRHDRSPPKGLNCPFKIVAMGDKTNENSWQSIEVWKVIKSHQVHRNHPVGPGMYDPLGKRSYRKRTIGDDLSQTHSQPATSNTSMPPKKRGRPPRVRPPVQTVQTVQTERGPRPKPPPSVSFPAPTAITEWSRLAPSSASSASFTSDVYRPHGSSNDSA</sequence>
<reference evidence="2" key="1">
    <citation type="submission" date="2022-10" db="EMBL/GenBank/DDBJ databases">
        <title>Puccinia triticina Genome sequencing and assembly.</title>
        <authorList>
            <person name="Li C."/>
        </authorList>
    </citation>
    <scope>NUCLEOTIDE SEQUENCE</scope>
    <source>
        <strain evidence="2">Pt15</strain>
    </source>
</reference>
<organism evidence="2 3">
    <name type="scientific">Puccinia triticina</name>
    <dbReference type="NCBI Taxonomy" id="208348"/>
    <lineage>
        <taxon>Eukaryota</taxon>
        <taxon>Fungi</taxon>
        <taxon>Dikarya</taxon>
        <taxon>Basidiomycota</taxon>
        <taxon>Pucciniomycotina</taxon>
        <taxon>Pucciniomycetes</taxon>
        <taxon>Pucciniales</taxon>
        <taxon>Pucciniaceae</taxon>
        <taxon>Puccinia</taxon>
    </lineage>
</organism>
<keyword evidence="3" id="KW-1185">Reference proteome</keyword>
<feature type="compositionally biased region" description="Basic and acidic residues" evidence="1">
    <location>
        <begin position="311"/>
        <end position="330"/>
    </location>
</feature>
<dbReference type="EMBL" id="CP110428">
    <property type="protein sequence ID" value="WAQ87620.1"/>
    <property type="molecule type" value="Genomic_DNA"/>
</dbReference>
<gene>
    <name evidence="2" type="ORF">PtA15_8A525</name>
</gene>
<accession>A0ABY7CV10</accession>
<dbReference type="Proteomes" id="UP001164743">
    <property type="component" value="Chromosome 8A"/>
</dbReference>
<evidence type="ECO:0000313" key="3">
    <source>
        <dbReference type="Proteomes" id="UP001164743"/>
    </source>
</evidence>
<feature type="compositionally biased region" description="Low complexity" evidence="1">
    <location>
        <begin position="335"/>
        <end position="348"/>
    </location>
</feature>
<evidence type="ECO:0000313" key="2">
    <source>
        <dbReference type="EMBL" id="WAQ87620.1"/>
    </source>
</evidence>
<feature type="region of interest" description="Disordered" evidence="1">
    <location>
        <begin position="515"/>
        <end position="605"/>
    </location>
</feature>
<feature type="compositionally biased region" description="Low complexity" evidence="1">
    <location>
        <begin position="544"/>
        <end position="554"/>
    </location>
</feature>
<feature type="compositionally biased region" description="Basic and acidic residues" evidence="1">
    <location>
        <begin position="292"/>
        <end position="301"/>
    </location>
</feature>
<dbReference type="RefSeq" id="XP_053023175.1">
    <property type="nucleotide sequence ID" value="XM_053171964.1"/>
</dbReference>
<dbReference type="GeneID" id="77812859"/>
<feature type="compositionally biased region" description="Low complexity" evidence="1">
    <location>
        <begin position="578"/>
        <end position="592"/>
    </location>
</feature>
<protein>
    <submittedName>
        <fullName evidence="2">Uncharacterized protein</fullName>
    </submittedName>
</protein>